<reference evidence="21" key="1">
    <citation type="submission" date="2016-10" db="EMBL/GenBank/DDBJ databases">
        <authorList>
            <person name="Varghese N."/>
            <person name="Submissions S."/>
        </authorList>
    </citation>
    <scope>NUCLEOTIDE SEQUENCE [LARGE SCALE GENOMIC DNA]</scope>
    <source>
        <strain evidence="21">DSM 22965</strain>
    </source>
</reference>
<evidence type="ECO:0000313" key="20">
    <source>
        <dbReference type="EMBL" id="SDS20403.1"/>
    </source>
</evidence>
<accession>A0A1H1QAS4</accession>
<evidence type="ECO:0000256" key="8">
    <source>
        <dbReference type="ARBA" id="ARBA00023277"/>
    </source>
</evidence>
<dbReference type="AlphaFoldDB" id="A0A1H1QAS4"/>
<keyword evidence="8" id="KW-0119">Carbohydrate metabolism</keyword>
<dbReference type="SUPFAM" id="SSF51445">
    <property type="entry name" value="(Trans)glycosidases"/>
    <property type="match status" value="1"/>
</dbReference>
<dbReference type="InterPro" id="IPR013783">
    <property type="entry name" value="Ig-like_fold"/>
</dbReference>
<evidence type="ECO:0000256" key="6">
    <source>
        <dbReference type="ARBA" id="ARBA00022490"/>
    </source>
</evidence>
<evidence type="ECO:0000256" key="16">
    <source>
        <dbReference type="PIRSR" id="PIRSR006337-2"/>
    </source>
</evidence>
<keyword evidence="21" id="KW-1185">Reference proteome</keyword>
<comment type="subcellular location">
    <subcellularLocation>
        <location evidence="1 15">Cytoplasm</location>
    </subcellularLocation>
</comment>
<evidence type="ECO:0000256" key="12">
    <source>
        <dbReference type="ARBA" id="ARBA00034013"/>
    </source>
</evidence>
<feature type="binding site" evidence="16">
    <location>
        <begin position="308"/>
        <end position="312"/>
    </location>
    <ligand>
        <name>substrate</name>
    </ligand>
</feature>
<dbReference type="EC" id="3.2.1.141" evidence="4 13"/>
<keyword evidence="9 14" id="KW-0326">Glycosidase</keyword>
<keyword evidence="6" id="KW-0963">Cytoplasm</keyword>
<organism evidence="20 21">
    <name type="scientific">Agrococcus carbonis</name>
    <dbReference type="NCBI Taxonomy" id="684552"/>
    <lineage>
        <taxon>Bacteria</taxon>
        <taxon>Bacillati</taxon>
        <taxon>Actinomycetota</taxon>
        <taxon>Actinomycetes</taxon>
        <taxon>Micrococcales</taxon>
        <taxon>Microbacteriaceae</taxon>
        <taxon>Agrococcus</taxon>
    </lineage>
</organism>
<dbReference type="GO" id="GO:0005737">
    <property type="term" value="C:cytoplasm"/>
    <property type="evidence" value="ECO:0007669"/>
    <property type="project" value="UniProtKB-SubCell"/>
</dbReference>
<dbReference type="Gene3D" id="1.10.10.760">
    <property type="entry name" value="E-set domains of sugar-utilizing enzymes"/>
    <property type="match status" value="1"/>
</dbReference>
<dbReference type="InterPro" id="IPR006047">
    <property type="entry name" value="GH13_cat_dom"/>
</dbReference>
<feature type="active site" description="Nucleophile" evidence="15">
    <location>
        <position position="241"/>
    </location>
</feature>
<dbReference type="STRING" id="684552.SAMN04489719_1781"/>
<feature type="site" description="Transition state stabilizer" evidence="17">
    <location>
        <position position="379"/>
    </location>
</feature>
<feature type="binding site" evidence="16">
    <location>
        <begin position="378"/>
        <end position="383"/>
    </location>
    <ligand>
        <name>substrate</name>
    </ligand>
</feature>
<dbReference type="InterPro" id="IPR014756">
    <property type="entry name" value="Ig_E-set"/>
</dbReference>
<dbReference type="Pfam" id="PF00128">
    <property type="entry name" value="Alpha-amylase"/>
    <property type="match status" value="1"/>
</dbReference>
<evidence type="ECO:0000256" key="4">
    <source>
        <dbReference type="ARBA" id="ARBA00012268"/>
    </source>
</evidence>
<evidence type="ECO:0000256" key="10">
    <source>
        <dbReference type="ARBA" id="ARBA00032057"/>
    </source>
</evidence>
<dbReference type="OrthoDB" id="9800174at2"/>
<protein>
    <recommendedName>
        <fullName evidence="5 13">Malto-oligosyltrehalose trehalohydrolase</fullName>
        <shortName evidence="14">MTHase</shortName>
        <ecNumber evidence="4 13">3.2.1.141</ecNumber>
    </recommendedName>
    <alternativeName>
        <fullName evidence="11 14">4-alpha-D-((1-&gt;4)-alpha-D-glucano)trehalose trehalohydrolase</fullName>
    </alternativeName>
    <alternativeName>
        <fullName evidence="10 14">Maltooligosyl trehalose trehalohydrolase</fullName>
    </alternativeName>
</protein>
<gene>
    <name evidence="20" type="ORF">SAMN04489719_1781</name>
</gene>
<dbReference type="CDD" id="cd02853">
    <property type="entry name" value="E_set_MTHase_like_N"/>
    <property type="match status" value="1"/>
</dbReference>
<evidence type="ECO:0000256" key="7">
    <source>
        <dbReference type="ARBA" id="ARBA00022801"/>
    </source>
</evidence>
<evidence type="ECO:0000256" key="3">
    <source>
        <dbReference type="ARBA" id="ARBA00008061"/>
    </source>
</evidence>
<evidence type="ECO:0000256" key="2">
    <source>
        <dbReference type="ARBA" id="ARBA00005199"/>
    </source>
</evidence>
<sequence length="614" mass="67821">MTHQHEYSVWAPHAERMRVVAHDASVEMTAGEGGWWHATAPAGDYGFQIGDDDAVRPDPRSLRQPRGVHERSRVWDASAHDWQDGDWTGRPIAGGVLYELHIGTFTQEGTLDAAAERLDHLLELGVTHVELLPVNGFNGTHNWGYDGVAWFAVHEGYGGPSAYQRFVDAAHEAGLAVVQDVVYNHLGASGNYLPLYGPYLTEGRSTWGDLINLAEPEVRRIILDNVRYWFETMHVDALRLDAVHALVDDASVEAGRPHILEEMAIETAALAAHLGRPLELIAESDMNDPKLITPREGGGWGLDAQWSDDFHHGLHVALTGETHGYYEDFAPLGALAKTLERGFFHDGTFSTFRDREHGHPIDVERSPSWRLVVSAQNHDQIGNRARGDRITEALTESQLLCAALLLYAGPSTPMLFMGEEWAASTPFQFFTSHPEPELGRLTAEGRLAEFARMGWDESVVPDPQDPATFERSKLDWSELRRDRHARVLDGYRQLATLRRELPALTDPRWTRNRVEAFEEAGVLRLLRGVPEAAAGGDGERAGAGEGGADGAGAIVGRPRHETEARQASAEIVINFGDRPQSFPVTHQRIRFRTHPDVAFSGELSLPPGSGALLT</sequence>
<comment type="similarity">
    <text evidence="3 14">Belongs to the glycosyl hydrolase 13 family.</text>
</comment>
<dbReference type="InterPro" id="IPR044901">
    <property type="entry name" value="Trehalose_TreZ_E-set_sf"/>
</dbReference>
<evidence type="ECO:0000259" key="19">
    <source>
        <dbReference type="SMART" id="SM00642"/>
    </source>
</evidence>
<comment type="catalytic activity">
    <reaction evidence="12 14">
        <text>hydrolysis of (1-&gt;4)-alpha-D-glucosidic linkage in 4-alpha-D-[(1-&gt;4)-alpha-D-glucanosyl]n trehalose to yield trehalose and (1-&gt;4)-alpha-D-glucan.</text>
        <dbReference type="EC" id="3.2.1.141"/>
    </reaction>
</comment>
<evidence type="ECO:0000256" key="14">
    <source>
        <dbReference type="PIRNR" id="PIRNR006337"/>
    </source>
</evidence>
<feature type="domain" description="Glycosyl hydrolase family 13 catalytic" evidence="19">
    <location>
        <begin position="76"/>
        <end position="446"/>
    </location>
</feature>
<dbReference type="Proteomes" id="UP000199649">
    <property type="component" value="Chromosome I"/>
</dbReference>
<evidence type="ECO:0000313" key="21">
    <source>
        <dbReference type="Proteomes" id="UP000199649"/>
    </source>
</evidence>
<evidence type="ECO:0000256" key="13">
    <source>
        <dbReference type="NCBIfam" id="TIGR02402"/>
    </source>
</evidence>
<dbReference type="PIRSF" id="PIRSF006337">
    <property type="entry name" value="Trehalose_TreZ"/>
    <property type="match status" value="1"/>
</dbReference>
<dbReference type="EMBL" id="LT629734">
    <property type="protein sequence ID" value="SDS20403.1"/>
    <property type="molecule type" value="Genomic_DNA"/>
</dbReference>
<dbReference type="RefSeq" id="WP_092666680.1">
    <property type="nucleotide sequence ID" value="NZ_LT629734.1"/>
</dbReference>
<name>A0A1H1QAS4_9MICO</name>
<dbReference type="PANTHER" id="PTHR43651:SF11">
    <property type="entry name" value="MALTO-OLIGOSYLTREHALOSE TREHALOHYDROLASE"/>
    <property type="match status" value="1"/>
</dbReference>
<evidence type="ECO:0000256" key="15">
    <source>
        <dbReference type="PIRSR" id="PIRSR006337-1"/>
    </source>
</evidence>
<evidence type="ECO:0000256" key="17">
    <source>
        <dbReference type="PIRSR" id="PIRSR006337-3"/>
    </source>
</evidence>
<evidence type="ECO:0000256" key="1">
    <source>
        <dbReference type="ARBA" id="ARBA00004496"/>
    </source>
</evidence>
<dbReference type="Gene3D" id="3.20.20.80">
    <property type="entry name" value="Glycosidases"/>
    <property type="match status" value="1"/>
</dbReference>
<feature type="binding site" evidence="16">
    <location>
        <begin position="239"/>
        <end position="244"/>
    </location>
    <ligand>
        <name>substrate</name>
    </ligand>
</feature>
<dbReference type="Gene3D" id="2.60.40.10">
    <property type="entry name" value="Immunoglobulins"/>
    <property type="match status" value="1"/>
</dbReference>
<evidence type="ECO:0000256" key="11">
    <source>
        <dbReference type="ARBA" id="ARBA00033284"/>
    </source>
</evidence>
<dbReference type="InterPro" id="IPR012768">
    <property type="entry name" value="Trehalose_TreZ"/>
</dbReference>
<dbReference type="SUPFAM" id="SSF81296">
    <property type="entry name" value="E set domains"/>
    <property type="match status" value="1"/>
</dbReference>
<proteinExistence type="inferred from homology"/>
<dbReference type="PANTHER" id="PTHR43651">
    <property type="entry name" value="1,4-ALPHA-GLUCAN-BRANCHING ENZYME"/>
    <property type="match status" value="1"/>
</dbReference>
<feature type="region of interest" description="Disordered" evidence="18">
    <location>
        <begin position="536"/>
        <end position="565"/>
    </location>
</feature>
<dbReference type="UniPathway" id="UPA00299"/>
<dbReference type="GO" id="GO:0033942">
    <property type="term" value="F:4-alpha-D-(1-&gt;4)-alpha-D-glucanotrehalose trehalohydrolase activity"/>
    <property type="evidence" value="ECO:0007669"/>
    <property type="project" value="UniProtKB-EC"/>
</dbReference>
<evidence type="ECO:0000256" key="18">
    <source>
        <dbReference type="SAM" id="MobiDB-lite"/>
    </source>
</evidence>
<feature type="active site" description="Proton donor" evidence="15">
    <location>
        <position position="283"/>
    </location>
</feature>
<dbReference type="InterPro" id="IPR017853">
    <property type="entry name" value="GH"/>
</dbReference>
<dbReference type="GO" id="GO:0005992">
    <property type="term" value="P:trehalose biosynthetic process"/>
    <property type="evidence" value="ECO:0007669"/>
    <property type="project" value="UniProtKB-UniRule"/>
</dbReference>
<evidence type="ECO:0000256" key="5">
    <source>
        <dbReference type="ARBA" id="ARBA00015938"/>
    </source>
</evidence>
<dbReference type="CDD" id="cd11325">
    <property type="entry name" value="AmyAc_GTHase"/>
    <property type="match status" value="1"/>
</dbReference>
<dbReference type="NCBIfam" id="TIGR02402">
    <property type="entry name" value="trehalose_TreZ"/>
    <property type="match status" value="1"/>
</dbReference>
<comment type="pathway">
    <text evidence="2 14">Glycan biosynthesis; trehalose biosynthesis.</text>
</comment>
<dbReference type="SMART" id="SM00642">
    <property type="entry name" value="Aamy"/>
    <property type="match status" value="1"/>
</dbReference>
<keyword evidence="7 14" id="KW-0378">Hydrolase</keyword>
<evidence type="ECO:0000256" key="9">
    <source>
        <dbReference type="ARBA" id="ARBA00023295"/>
    </source>
</evidence>